<sequence>MTEESINERRLLSMASRVPASYSVIHTEHQLEAEPYVLYAYACKYKVPNLEKPLGSLQNSSIITVFYHKFAEAGIKPQPSSEKIRVLN</sequence>
<dbReference type="EMBL" id="JAMZMK010005488">
    <property type="protein sequence ID" value="KAI7753275.1"/>
    <property type="molecule type" value="Genomic_DNA"/>
</dbReference>
<reference evidence="1" key="1">
    <citation type="submission" date="2022-06" db="EMBL/GenBank/DDBJ databases">
        <title>Uncovering the hologenomic basis of an extraordinary plant invasion.</title>
        <authorList>
            <person name="Bieker V.C."/>
            <person name="Martin M.D."/>
            <person name="Gilbert T."/>
            <person name="Hodgins K."/>
            <person name="Battlay P."/>
            <person name="Petersen B."/>
            <person name="Wilson J."/>
        </authorList>
    </citation>
    <scope>NUCLEOTIDE SEQUENCE</scope>
    <source>
        <strain evidence="1">AA19_3_7</strain>
        <tissue evidence="1">Leaf</tissue>
    </source>
</reference>
<dbReference type="Proteomes" id="UP001206925">
    <property type="component" value="Unassembled WGS sequence"/>
</dbReference>
<proteinExistence type="predicted"/>
<comment type="caution">
    <text evidence="1">The sequence shown here is derived from an EMBL/GenBank/DDBJ whole genome shotgun (WGS) entry which is preliminary data.</text>
</comment>
<organism evidence="1 2">
    <name type="scientific">Ambrosia artemisiifolia</name>
    <name type="common">Common ragweed</name>
    <dbReference type="NCBI Taxonomy" id="4212"/>
    <lineage>
        <taxon>Eukaryota</taxon>
        <taxon>Viridiplantae</taxon>
        <taxon>Streptophyta</taxon>
        <taxon>Embryophyta</taxon>
        <taxon>Tracheophyta</taxon>
        <taxon>Spermatophyta</taxon>
        <taxon>Magnoliopsida</taxon>
        <taxon>eudicotyledons</taxon>
        <taxon>Gunneridae</taxon>
        <taxon>Pentapetalae</taxon>
        <taxon>asterids</taxon>
        <taxon>campanulids</taxon>
        <taxon>Asterales</taxon>
        <taxon>Asteraceae</taxon>
        <taxon>Asteroideae</taxon>
        <taxon>Heliantheae alliance</taxon>
        <taxon>Heliantheae</taxon>
        <taxon>Ambrosia</taxon>
    </lineage>
</organism>
<gene>
    <name evidence="1" type="ORF">M8C21_000197</name>
</gene>
<evidence type="ECO:0000313" key="1">
    <source>
        <dbReference type="EMBL" id="KAI7753275.1"/>
    </source>
</evidence>
<name>A0AAD5D826_AMBAR</name>
<keyword evidence="2" id="KW-1185">Reference proteome</keyword>
<dbReference type="AlphaFoldDB" id="A0AAD5D826"/>
<evidence type="ECO:0000313" key="2">
    <source>
        <dbReference type="Proteomes" id="UP001206925"/>
    </source>
</evidence>
<accession>A0AAD5D826</accession>
<protein>
    <submittedName>
        <fullName evidence="1">Uncharacterized protein</fullName>
    </submittedName>
</protein>